<feature type="transmembrane region" description="Helical" evidence="1">
    <location>
        <begin position="199"/>
        <end position="219"/>
    </location>
</feature>
<organism evidence="2">
    <name type="scientific">Paraprevotella clara</name>
    <dbReference type="NCBI Taxonomy" id="454154"/>
    <lineage>
        <taxon>Bacteria</taxon>
        <taxon>Pseudomonadati</taxon>
        <taxon>Bacteroidota</taxon>
        <taxon>Bacteroidia</taxon>
        <taxon>Bacteroidales</taxon>
        <taxon>Prevotellaceae</taxon>
        <taxon>Paraprevotella</taxon>
    </lineage>
</organism>
<dbReference type="Pfam" id="PF04087">
    <property type="entry name" value="DUF389"/>
    <property type="match status" value="1"/>
</dbReference>
<dbReference type="GeneID" id="93556092"/>
<protein>
    <recommendedName>
        <fullName evidence="3">Hydrophobic domain protein</fullName>
    </recommendedName>
</protein>
<dbReference type="AlphaFoldDB" id="A0A6N3DD51"/>
<feature type="transmembrane region" description="Helical" evidence="1">
    <location>
        <begin position="170"/>
        <end position="193"/>
    </location>
</feature>
<evidence type="ECO:0000256" key="1">
    <source>
        <dbReference type="SAM" id="Phobius"/>
    </source>
</evidence>
<gene>
    <name evidence="2" type="ORF">PCLFYP37_02268</name>
</gene>
<feature type="transmembrane region" description="Helical" evidence="1">
    <location>
        <begin position="104"/>
        <end position="124"/>
    </location>
</feature>
<proteinExistence type="predicted"/>
<sequence length="464" mass="51382">MENKPKKQRSYLNLFIRRLLSMKEDKAPEEETIASIKAGIDFRGANLWILIFAIFVASLGLNTNSAAVIIGAMLISPLMGPIVGMGLGVGIYDFELLKRAFRSFATATIFSVLTATFYFAITPINEAQSELLARTSPTIYDVLIALFGGLAGIVALCSTGQRGGNVIPGVAIATAIMPPLCTTGFGLATGNWLYAAGAFYLYLINSIFIALATFVGVNILDFKKKVFVDKQREKRVKHIIITIAVLTMLPSALLTYTLVREDIFMSKVNNFVTQVVTSDQTQVITKKADYRTKEIRLVTIGEEIAEKELERMRSQMERFGLKDVKLSIVQGTKNLSTNELKSMLNDPAVKQADKSAQLLANEQERGDRLQKELDFYKATEQQAQSVSAEMATLFPEAARVSISRTISYTVGDSTKKDSLTLVSLTLKEKLSAQNREKMEEWLKARLKAQNMKLIVGTKIENNKK</sequence>
<evidence type="ECO:0000313" key="2">
    <source>
        <dbReference type="EMBL" id="VYU23617.1"/>
    </source>
</evidence>
<accession>A0A6N3DD51</accession>
<dbReference type="RefSeq" id="WP_008617135.1">
    <property type="nucleotide sequence ID" value="NZ_AP025941.1"/>
</dbReference>
<dbReference type="PANTHER" id="PTHR20992:SF9">
    <property type="entry name" value="AT15442P-RELATED"/>
    <property type="match status" value="1"/>
</dbReference>
<dbReference type="EMBL" id="CACRUT010000015">
    <property type="protein sequence ID" value="VYU23617.1"/>
    <property type="molecule type" value="Genomic_DNA"/>
</dbReference>
<feature type="transmembrane region" description="Helical" evidence="1">
    <location>
        <begin position="239"/>
        <end position="259"/>
    </location>
</feature>
<feature type="transmembrane region" description="Helical" evidence="1">
    <location>
        <begin position="45"/>
        <end position="61"/>
    </location>
</feature>
<evidence type="ECO:0008006" key="3">
    <source>
        <dbReference type="Google" id="ProtNLM"/>
    </source>
</evidence>
<keyword evidence="1" id="KW-0812">Transmembrane</keyword>
<name>A0A6N3DD51_9BACT</name>
<dbReference type="InterPro" id="IPR005240">
    <property type="entry name" value="DUF389"/>
</dbReference>
<dbReference type="PANTHER" id="PTHR20992">
    <property type="entry name" value="AT15442P-RELATED"/>
    <property type="match status" value="1"/>
</dbReference>
<keyword evidence="1" id="KW-0472">Membrane</keyword>
<feature type="transmembrane region" description="Helical" evidence="1">
    <location>
        <begin position="67"/>
        <end position="92"/>
    </location>
</feature>
<feature type="transmembrane region" description="Helical" evidence="1">
    <location>
        <begin position="139"/>
        <end position="158"/>
    </location>
</feature>
<keyword evidence="1" id="KW-1133">Transmembrane helix</keyword>
<reference evidence="2" key="1">
    <citation type="submission" date="2019-11" db="EMBL/GenBank/DDBJ databases">
        <authorList>
            <person name="Feng L."/>
        </authorList>
    </citation>
    <scope>NUCLEOTIDE SEQUENCE</scope>
    <source>
        <strain evidence="2">PclaraLFYP37</strain>
    </source>
</reference>